<keyword evidence="5" id="KW-1185">Reference proteome</keyword>
<keyword evidence="2" id="KW-0812">Transmembrane</keyword>
<dbReference type="Gene3D" id="1.10.287.70">
    <property type="match status" value="1"/>
</dbReference>
<evidence type="ECO:0000313" key="5">
    <source>
        <dbReference type="Proteomes" id="UP000316759"/>
    </source>
</evidence>
<evidence type="ECO:0000256" key="2">
    <source>
        <dbReference type="SAM" id="Phobius"/>
    </source>
</evidence>
<protein>
    <recommendedName>
        <fullName evidence="3">Ionotropic glutamate receptor C-terminal domain-containing protein</fullName>
    </recommendedName>
</protein>
<keyword evidence="2" id="KW-0472">Membrane</keyword>
<comment type="caution">
    <text evidence="4">The sequence shown here is derived from an EMBL/GenBank/DDBJ whole genome shotgun (WGS) entry which is preliminary data.</text>
</comment>
<keyword evidence="2" id="KW-1133">Transmembrane helix</keyword>
<feature type="transmembrane region" description="Helical" evidence="2">
    <location>
        <begin position="57"/>
        <end position="82"/>
    </location>
</feature>
<dbReference type="GO" id="GO:0015276">
    <property type="term" value="F:ligand-gated monoatomic ion channel activity"/>
    <property type="evidence" value="ECO:0007669"/>
    <property type="project" value="InterPro"/>
</dbReference>
<sequence>MIIISIIITGLGVYALNRITPFSAWNLGLPGAIFDEITAQENLWSVLSSCLLQGTEIFPLALSSRTLIVLFWTAVVIFHALWQAEMTAYMSRTYLKPSVRSLHELAYGNTFRPIAMTGSSIFVSFNVSPPELQRNWPKCCGVRSILDEDAPDIPEQVQVVRTHGVDDPGWKATRTGQSTGSLQPDPERAWFAPGNRKVTSGGGAVNGCSRDLVFIHDELLLGQTLVTGLQTNAPPAKKIQ</sequence>
<gene>
    <name evidence="4" type="ORF">FGIG_06053</name>
</gene>
<evidence type="ECO:0000256" key="1">
    <source>
        <dbReference type="SAM" id="MobiDB-lite"/>
    </source>
</evidence>
<evidence type="ECO:0000313" key="4">
    <source>
        <dbReference type="EMBL" id="TPP66570.1"/>
    </source>
</evidence>
<organism evidence="4 5">
    <name type="scientific">Fasciola gigantica</name>
    <name type="common">Giant liver fluke</name>
    <dbReference type="NCBI Taxonomy" id="46835"/>
    <lineage>
        <taxon>Eukaryota</taxon>
        <taxon>Metazoa</taxon>
        <taxon>Spiralia</taxon>
        <taxon>Lophotrochozoa</taxon>
        <taxon>Platyhelminthes</taxon>
        <taxon>Trematoda</taxon>
        <taxon>Digenea</taxon>
        <taxon>Plagiorchiida</taxon>
        <taxon>Echinostomata</taxon>
        <taxon>Echinostomatoidea</taxon>
        <taxon>Fasciolidae</taxon>
        <taxon>Fasciola</taxon>
    </lineage>
</organism>
<dbReference type="Proteomes" id="UP000316759">
    <property type="component" value="Unassembled WGS sequence"/>
</dbReference>
<dbReference type="OrthoDB" id="9997229at2759"/>
<dbReference type="GO" id="GO:0016020">
    <property type="term" value="C:membrane"/>
    <property type="evidence" value="ECO:0007669"/>
    <property type="project" value="InterPro"/>
</dbReference>
<reference evidence="4 5" key="1">
    <citation type="submission" date="2019-04" db="EMBL/GenBank/DDBJ databases">
        <title>Annotation for the trematode Fasciola gigantica.</title>
        <authorList>
            <person name="Choi Y.-J."/>
        </authorList>
    </citation>
    <scope>NUCLEOTIDE SEQUENCE [LARGE SCALE GENOMIC DNA]</scope>
    <source>
        <strain evidence="4">Uganda_cow_1</strain>
    </source>
</reference>
<dbReference type="AlphaFoldDB" id="A0A504ZBF5"/>
<evidence type="ECO:0000259" key="3">
    <source>
        <dbReference type="Pfam" id="PF00060"/>
    </source>
</evidence>
<dbReference type="InterPro" id="IPR001320">
    <property type="entry name" value="Iontro_rcpt_C"/>
</dbReference>
<proteinExistence type="predicted"/>
<feature type="region of interest" description="Disordered" evidence="1">
    <location>
        <begin position="166"/>
        <end position="185"/>
    </location>
</feature>
<name>A0A504ZBF5_FASGI</name>
<feature type="domain" description="Ionotropic glutamate receptor C-terminal" evidence="3">
    <location>
        <begin position="1"/>
        <end position="138"/>
    </location>
</feature>
<dbReference type="STRING" id="46835.A0A504ZBF5"/>
<dbReference type="EMBL" id="SUNJ01001645">
    <property type="protein sequence ID" value="TPP66570.1"/>
    <property type="molecule type" value="Genomic_DNA"/>
</dbReference>
<accession>A0A504ZBF5</accession>
<dbReference type="Pfam" id="PF00060">
    <property type="entry name" value="Lig_chan"/>
    <property type="match status" value="1"/>
</dbReference>